<feature type="compositionally biased region" description="Low complexity" evidence="2">
    <location>
        <begin position="1983"/>
        <end position="1995"/>
    </location>
</feature>
<feature type="region of interest" description="Disordered" evidence="2">
    <location>
        <begin position="1739"/>
        <end position="1782"/>
    </location>
</feature>
<accession>A0A813FN35</accession>
<feature type="compositionally biased region" description="Gly residues" evidence="2">
    <location>
        <begin position="1905"/>
        <end position="1919"/>
    </location>
</feature>
<feature type="region of interest" description="Disordered" evidence="2">
    <location>
        <begin position="1886"/>
        <end position="1944"/>
    </location>
</feature>
<feature type="region of interest" description="Disordered" evidence="2">
    <location>
        <begin position="1552"/>
        <end position="1585"/>
    </location>
</feature>
<feature type="compositionally biased region" description="Low complexity" evidence="2">
    <location>
        <begin position="1921"/>
        <end position="1944"/>
    </location>
</feature>
<feature type="compositionally biased region" description="Low complexity" evidence="2">
    <location>
        <begin position="1957"/>
        <end position="1974"/>
    </location>
</feature>
<keyword evidence="1" id="KW-0945">Host-virus interaction</keyword>
<organism evidence="3 4">
    <name type="scientific">Polarella glacialis</name>
    <name type="common">Dinoflagellate</name>
    <dbReference type="NCBI Taxonomy" id="89957"/>
    <lineage>
        <taxon>Eukaryota</taxon>
        <taxon>Sar</taxon>
        <taxon>Alveolata</taxon>
        <taxon>Dinophyceae</taxon>
        <taxon>Suessiales</taxon>
        <taxon>Suessiaceae</taxon>
        <taxon>Polarella</taxon>
    </lineage>
</organism>
<feature type="region of interest" description="Disordered" evidence="2">
    <location>
        <begin position="1202"/>
        <end position="1253"/>
    </location>
</feature>
<dbReference type="InterPro" id="IPR043502">
    <property type="entry name" value="DNA/RNA_pol_sf"/>
</dbReference>
<feature type="compositionally biased region" description="Pro residues" evidence="2">
    <location>
        <begin position="1151"/>
        <end position="1167"/>
    </location>
</feature>
<dbReference type="Proteomes" id="UP000654075">
    <property type="component" value="Unassembled WGS sequence"/>
</dbReference>
<feature type="region of interest" description="Disordered" evidence="2">
    <location>
        <begin position="1665"/>
        <end position="1692"/>
    </location>
</feature>
<feature type="non-terminal residue" evidence="3">
    <location>
        <position position="1"/>
    </location>
</feature>
<dbReference type="PANTHER" id="PTHR13037">
    <property type="entry name" value="FORMIN"/>
    <property type="match status" value="1"/>
</dbReference>
<proteinExistence type="predicted"/>
<sequence length="2841" mass="320114">RIWPQVAAFITEAARDDSSRKQAAEEVQRMAGLLRALHTELEIGGQDPVVDHEDYAKADRVGFAVGADRLFRLASELPSLCCLDAGTSSGKVWLRLRRPPPSALATSSGVSSVRASAVATTMANETESFTQGQHETEDEWDYLNQMTGTTFDLPGQDHLCSIYNYMKSKSDRVVDNDVLNLLSYAQGNFDLLERAIREHGGEQTYNDFSYLDSLLNYRAYLQENPDYDFAPIKNHCVLPATHHRLYPRNAGLRLEVLRAFTPDESEEHRNNSDTVINMLIDSAIANTKYEVPDYIISDLKNINPQTAHLRLQITNQGADRDESIDHLQQLARTAFYQKRENTKATEAQPVSRAMTTDHRVHAANTNIDRMTATSSCTTMERICALCRLPRAPRHNKCMSCKHEDTVAYNTKPVIEYYVPSGGHWILDFGEEIIQHKYIDQNGNQLTPGETSQLITSYMVPVNDKFVTPPLPRGTPAELLSACDSPELLPLRPYNEDNTIYGFRPKFIAAKNTLTIIDKIVAELPVDSTLDAYVNMLNKITETTNTPLAKMIKRTMNDIIPPRKEEQDERRDIDTRNKQQQYLAPTLQQLRQHPTSNNEVQNELARQATPGLPFHPSDLSNYRKDTLSWIDFLDDNNINLEHKLYRDVPPDSDGNCFTTQSDRIMAIRSLLRSHKGEVRLLHGRYDRQHGPLPDEGCYAAPVFMNREERMIQLQHHTECTPAGLPTIVSTPKDFYNSMLASDKNDPLNYHWQRSCTVWTLPTLLTEFGQHFTAKEIYSYYLSMPVLAASAKRGTGAENRHKRQRLEDFNRTRSSTRSFVEAHNMPLPTTPEQLQATSQILGDYMAAINHIRQSPKLDDIPPVSGHDDYKTLWWRADFDRNLYVNNDELPQALYDKFNKHSEATETTHIHNKYSLKRRPSNQEQRKPLLAEMFFRCPCTVVLSDGSRRPCGKVCRASSDWLYYTREGRSRAKNAWVCIECDQLWERIHGSRFVILSDGRTALQLILDEPPPSLLSRWANDRVKWYKRYAPNAARHDAEPLLPDNSFAERLAFEGEASDNIWRSLLGDYDLDSMIKLNAMMSATQAKCDYMPSYPFSVYDARQAASHGAASHSPGYYGDYYRLLASDELTRQPPRDDGGGTVHYAYPLRSAVTPRPPTTARPPPPCPPPDVTTTPPAVDTSARDAWVANSTTSATVKASPSAANNFWKTTAPAPPPGISPSTEVAGRAVTPPPRHTTGPSAPPPKPKAAPPDDDYNEARAAERRERAALGLGKAAPVGLIPPPPDRPVPVPKLPPATYTDHLATPVELEYYALVEPPYNTNRMLRRHRVLLARAIPGRNCANHHLQRCPDWDGGNGCPMHPQCALYHDLAIRNDCRRYMRGTTCRLDCRYIHDSLPGSVWMSPQQDFRMADQGAYRPDYRGPPPPGTAYYMRYNAEPPAHWPPVPPPTPPINLAPLRPQAYPEPLTGNYLSEGLKRYYRGIIAGLTTREAKLGLLQHLRQRWRTDRVAAYSVDNDLTEHYNAVSQWANDLYADLLAARYSWHSLSTLSIVGTRGGSAPPAAGGGTTGQTHTAESDLRHRSTPPADDCPVDYKPSLDKMDVALRLILAECRVPWLLQHLLAEAEMMTTADLSQAYTKELLYSNYKADFGLHDVYNYPTISETRSIGRLQSALKRSDEEQGERSKRRQSELDVTNETFNSEGHNMETVWTVKTGLPAPPLREQGSSKFVMKVYKSIQQNDIGDFNNNQIISENPDSTDKTFKKRRRDNYVDGHSKDADEESRPDPHDYESWERQMTIWRNTLLMCIWSNPQEIRLQISKAELDEFYDYLLGDDIYKRKPQPSLKTMMITERKAWRKIREHLHKGTTLAAALKLMVNDFLIWTREVYEYLRAPTTGPKGGPKGGQQPKGTSKGGWPKGGLNGGAPKGYPNQPNQPYAYPQGPHQQQPQQYAAPYNAAQQYAPQQYAPQQRAPQPQNAGKPPKGRGKGKGQQPKGTPGKTGPAQWAAVVGSARSGTLPATAFTVRDSARAARLPLALFTILPNYLNPYRAALQEPEGEPTDNDFKLPESYIILILYAGKAAKQGRLLAILGGPNCRTLSVRLLHDQADGSPGKPLRGRGMDEIWGLPHNTPEEQSKVDSDSILLLRMLHLVNVARFHNKSTLLFLLEHPADPALHSPHPGAANCATIWGTTALLAFGHEHRLFGTTFAQCMVGNMVNKMTKLLHNIPLLRQLENLTCNHTTHNKVHDTKQLARWGWQLNVLIAQGVKAHLKFLRNYDHTQILTDRPHDITTGCLPQQNEMIIQIGHKQRPLRDSGGKPSPGRLPPNKRPASKLQHLGAALATYVMTQPTQSEAHLLQHGSISDCPFTNEQITEARNIMNNSTTHQLDNPSLIRTGQPFTLPLLSCLALTAGDADWELPLQASDALPLGVTDVLPRTPGIWPTTFEMNEYNEDCEQPESPSDVPNYPSAAEHEDRIEATFHRRTSPGHDVWMLIKQQDWRYMVAMIKDMYWINKVGTYGVASAQYHWGRMAALVLRLLYYTFPQIAWAFVYVDDYLIILPEDADHKLPLTILLFLTALGLPLSWKKTGIGIPNTWLGYQVNITNRTSLVGRLLWTTYICPTLRPFLQPLWGWMKVIMTSGRPSALLRLLATTMLYLIEQPATTINPTPDFHILHGATDAGANGHEATIGGWFTTHKTPTKDQVFWFSTPITKSAHPWAYHKDNSPQRAIAAIELYGTLVLQQLITHTTASSSSAITVKVRTDNKGNVYNVLNYKAKQWPNYAILMELALQQHFTNTTTAIKHVYREHNCWSDQLTHRDFTGFNTRLRIHTDQLQWHILNKTTTHLPSAS</sequence>
<evidence type="ECO:0000313" key="3">
    <source>
        <dbReference type="EMBL" id="CAE8614837.1"/>
    </source>
</evidence>
<evidence type="ECO:0000313" key="4">
    <source>
        <dbReference type="Proteomes" id="UP000654075"/>
    </source>
</evidence>
<feature type="compositionally biased region" description="Polar residues" evidence="2">
    <location>
        <begin position="1739"/>
        <end position="1749"/>
    </location>
</feature>
<feature type="region of interest" description="Disordered" evidence="2">
    <location>
        <begin position="2300"/>
        <end position="2323"/>
    </location>
</feature>
<gene>
    <name evidence="3" type="ORF">PGLA1383_LOCUS32557</name>
</gene>
<evidence type="ECO:0000256" key="1">
    <source>
        <dbReference type="ARBA" id="ARBA00022581"/>
    </source>
</evidence>
<feature type="region of interest" description="Disordered" evidence="2">
    <location>
        <begin position="1957"/>
        <end position="1997"/>
    </location>
</feature>
<dbReference type="EMBL" id="CAJNNV010025515">
    <property type="protein sequence ID" value="CAE8614837.1"/>
    <property type="molecule type" value="Genomic_DNA"/>
</dbReference>
<keyword evidence="4" id="KW-1185">Reference proteome</keyword>
<protein>
    <submittedName>
        <fullName evidence="3">Uncharacterized protein</fullName>
    </submittedName>
</protein>
<evidence type="ECO:0000256" key="2">
    <source>
        <dbReference type="SAM" id="MobiDB-lite"/>
    </source>
</evidence>
<comment type="caution">
    <text evidence="3">The sequence shown here is derived from an EMBL/GenBank/DDBJ whole genome shotgun (WGS) entry which is preliminary data.</text>
</comment>
<feature type="compositionally biased region" description="Basic and acidic residues" evidence="2">
    <location>
        <begin position="1762"/>
        <end position="1782"/>
    </location>
</feature>
<dbReference type="SUPFAM" id="SSF81995">
    <property type="entry name" value="beta-sandwich domain of Sec23/24"/>
    <property type="match status" value="1"/>
</dbReference>
<dbReference type="PANTHER" id="PTHR13037:SF24">
    <property type="entry name" value="POLYCOMB PROTEIN PCL-RELATED"/>
    <property type="match status" value="1"/>
</dbReference>
<feature type="region of interest" description="Disordered" evidence="2">
    <location>
        <begin position="1148"/>
        <end position="1175"/>
    </location>
</feature>
<dbReference type="SUPFAM" id="SSF56672">
    <property type="entry name" value="DNA/RNA polymerases"/>
    <property type="match status" value="1"/>
</dbReference>
<feature type="compositionally biased region" description="Basic and acidic residues" evidence="2">
    <location>
        <begin position="1669"/>
        <end position="1685"/>
    </location>
</feature>
<feature type="compositionally biased region" description="Pro residues" evidence="2">
    <location>
        <begin position="1227"/>
        <end position="1246"/>
    </location>
</feature>
<name>A0A813FN35_POLGL</name>
<reference evidence="3" key="1">
    <citation type="submission" date="2021-02" db="EMBL/GenBank/DDBJ databases">
        <authorList>
            <person name="Dougan E. K."/>
            <person name="Rhodes N."/>
            <person name="Thang M."/>
            <person name="Chan C."/>
        </authorList>
    </citation>
    <scope>NUCLEOTIDE SEQUENCE</scope>
</reference>